<evidence type="ECO:0000313" key="1">
    <source>
        <dbReference type="EMBL" id="KAI0030944.1"/>
    </source>
</evidence>
<protein>
    <submittedName>
        <fullName evidence="1">GPI transamidase subunit PIG-U</fullName>
    </submittedName>
</protein>
<accession>A0ACB8QGQ9</accession>
<dbReference type="EMBL" id="MU273599">
    <property type="protein sequence ID" value="KAI0030944.1"/>
    <property type="molecule type" value="Genomic_DNA"/>
</dbReference>
<dbReference type="Proteomes" id="UP000814128">
    <property type="component" value="Unassembled WGS sequence"/>
</dbReference>
<reference evidence="1" key="2">
    <citation type="journal article" date="2022" name="New Phytol.">
        <title>Evolutionary transition to the ectomycorrhizal habit in the genomes of a hyperdiverse lineage of mushroom-forming fungi.</title>
        <authorList>
            <person name="Looney B."/>
            <person name="Miyauchi S."/>
            <person name="Morin E."/>
            <person name="Drula E."/>
            <person name="Courty P.E."/>
            <person name="Kohler A."/>
            <person name="Kuo A."/>
            <person name="LaButti K."/>
            <person name="Pangilinan J."/>
            <person name="Lipzen A."/>
            <person name="Riley R."/>
            <person name="Andreopoulos W."/>
            <person name="He G."/>
            <person name="Johnson J."/>
            <person name="Nolan M."/>
            <person name="Tritt A."/>
            <person name="Barry K.W."/>
            <person name="Grigoriev I.V."/>
            <person name="Nagy L.G."/>
            <person name="Hibbett D."/>
            <person name="Henrissat B."/>
            <person name="Matheny P.B."/>
            <person name="Labbe J."/>
            <person name="Martin F.M."/>
        </authorList>
    </citation>
    <scope>NUCLEOTIDE SEQUENCE</scope>
    <source>
        <strain evidence="1">EC-137</strain>
    </source>
</reference>
<proteinExistence type="predicted"/>
<comment type="caution">
    <text evidence="1">The sequence shown here is derived from an EMBL/GenBank/DDBJ whole genome shotgun (WGS) entry which is preliminary data.</text>
</comment>
<gene>
    <name evidence="1" type="ORF">K488DRAFT_53162</name>
</gene>
<sequence>MSAGRWTLLYIVAARLLLALSLIGESLKEDHQLASPLNAYPRLREGTYLFNHGISPYSGGTFRHSPLFLPFFSWLPDSPYLNASLWTLVDCISAWALVSIWNARSGGVRSRGVLLASMYLINPYLFLPSLATSTASFDNALLLLAIKFACERRTPPCLFSLAFASQLSLPSILLLPPILLLLLSDAKSHLASPKSFSTSYSAVAPVVLEFFAYFATLTGAATIATGGWSWAANTWGAGLILPDLTPNPGLWWYFFTEMFDHFRPFFLMVFSMHLLIYVAPVCIKFQHDPLYATFILVGLIAMFKPYPTLADAGLFLTMFTLFPETYRYLRYPIVTALLHLHAFLLLPLFHHLWVGAGTGNANFFYASSLVFGVANGGAILDAIWAGLRIAVGEVGEDYAVMQE</sequence>
<organism evidence="1 2">
    <name type="scientific">Vararia minispora EC-137</name>
    <dbReference type="NCBI Taxonomy" id="1314806"/>
    <lineage>
        <taxon>Eukaryota</taxon>
        <taxon>Fungi</taxon>
        <taxon>Dikarya</taxon>
        <taxon>Basidiomycota</taxon>
        <taxon>Agaricomycotina</taxon>
        <taxon>Agaricomycetes</taxon>
        <taxon>Russulales</taxon>
        <taxon>Lachnocladiaceae</taxon>
        <taxon>Vararia</taxon>
    </lineage>
</organism>
<evidence type="ECO:0000313" key="2">
    <source>
        <dbReference type="Proteomes" id="UP000814128"/>
    </source>
</evidence>
<name>A0ACB8QGQ9_9AGAM</name>
<reference evidence="1" key="1">
    <citation type="submission" date="2021-02" db="EMBL/GenBank/DDBJ databases">
        <authorList>
            <consortium name="DOE Joint Genome Institute"/>
            <person name="Ahrendt S."/>
            <person name="Looney B.P."/>
            <person name="Miyauchi S."/>
            <person name="Morin E."/>
            <person name="Drula E."/>
            <person name="Courty P.E."/>
            <person name="Chicoki N."/>
            <person name="Fauchery L."/>
            <person name="Kohler A."/>
            <person name="Kuo A."/>
            <person name="Labutti K."/>
            <person name="Pangilinan J."/>
            <person name="Lipzen A."/>
            <person name="Riley R."/>
            <person name="Andreopoulos W."/>
            <person name="He G."/>
            <person name="Johnson J."/>
            <person name="Barry K.W."/>
            <person name="Grigoriev I.V."/>
            <person name="Nagy L."/>
            <person name="Hibbett D."/>
            <person name="Henrissat B."/>
            <person name="Matheny P.B."/>
            <person name="Labbe J."/>
            <person name="Martin F."/>
        </authorList>
    </citation>
    <scope>NUCLEOTIDE SEQUENCE</scope>
    <source>
        <strain evidence="1">EC-137</strain>
    </source>
</reference>
<keyword evidence="2" id="KW-1185">Reference proteome</keyword>